<dbReference type="AlphaFoldDB" id="A0A8H7L9M0"/>
<reference evidence="2" key="1">
    <citation type="submission" date="2020-10" db="EMBL/GenBank/DDBJ databases">
        <title>The Whole-Genome Sequence of Metschnikowia persimmonesis, a Novel Endophytic Yeast Species Isolated from Medicinal Plant Diospyros kaki Thumb.</title>
        <authorList>
            <person name="Rahmat E."/>
            <person name="Kang Y."/>
        </authorList>
    </citation>
    <scope>NUCLEOTIDE SEQUENCE</scope>
    <source>
        <strain evidence="2">KIOM G15050</strain>
    </source>
</reference>
<organism evidence="2 3">
    <name type="scientific">Metschnikowia pulcherrima</name>
    <dbReference type="NCBI Taxonomy" id="27326"/>
    <lineage>
        <taxon>Eukaryota</taxon>
        <taxon>Fungi</taxon>
        <taxon>Dikarya</taxon>
        <taxon>Ascomycota</taxon>
        <taxon>Saccharomycotina</taxon>
        <taxon>Pichiomycetes</taxon>
        <taxon>Metschnikowiaceae</taxon>
        <taxon>Metschnikowia</taxon>
    </lineage>
</organism>
<evidence type="ECO:0000313" key="3">
    <source>
        <dbReference type="Proteomes" id="UP000649328"/>
    </source>
</evidence>
<dbReference type="Proteomes" id="UP000649328">
    <property type="component" value="Unassembled WGS sequence"/>
</dbReference>
<feature type="region of interest" description="Disordered" evidence="1">
    <location>
        <begin position="63"/>
        <end position="97"/>
    </location>
</feature>
<comment type="caution">
    <text evidence="2">The sequence shown here is derived from an EMBL/GenBank/DDBJ whole genome shotgun (WGS) entry which is preliminary data.</text>
</comment>
<name>A0A8H7L9M0_9ASCO</name>
<gene>
    <name evidence="2" type="ORF">HF325_002866</name>
</gene>
<evidence type="ECO:0000256" key="1">
    <source>
        <dbReference type="SAM" id="MobiDB-lite"/>
    </source>
</evidence>
<evidence type="ECO:0000313" key="2">
    <source>
        <dbReference type="EMBL" id="KAF8001901.1"/>
    </source>
</evidence>
<keyword evidence="3" id="KW-1185">Reference proteome</keyword>
<protein>
    <submittedName>
        <fullName evidence="2">Uncharacterized protein</fullName>
    </submittedName>
</protein>
<proteinExistence type="predicted"/>
<dbReference type="OrthoDB" id="4091428at2759"/>
<accession>A0A8H7L9M0</accession>
<dbReference type="EMBL" id="JACBPP010000004">
    <property type="protein sequence ID" value="KAF8001901.1"/>
    <property type="molecule type" value="Genomic_DNA"/>
</dbReference>
<sequence length="97" mass="11048">MYQQSNQLYDSVGRRLSHNPFRQSSLLSVALPPQGVRTTSSVTLSNTAFDDWVTRNRGLMSDLSDDEEVFQRPSFPTQSRTGSDTNVNYSSRLWDSR</sequence>
<feature type="compositionally biased region" description="Polar residues" evidence="1">
    <location>
        <begin position="74"/>
        <end position="97"/>
    </location>
</feature>